<evidence type="ECO:0000259" key="1">
    <source>
        <dbReference type="PROSITE" id="PS51502"/>
    </source>
</evidence>
<protein>
    <submittedName>
        <fullName evidence="2">Dabb family protein</fullName>
    </submittedName>
</protein>
<keyword evidence="3" id="KW-1185">Reference proteome</keyword>
<name>A0A5B8M8Z3_9MICO</name>
<dbReference type="Gene3D" id="3.30.70.100">
    <property type="match status" value="1"/>
</dbReference>
<accession>A0A5B8M8Z3</accession>
<dbReference type="OrthoDB" id="6637496at2"/>
<gene>
    <name evidence="2" type="ORF">FPZ11_15975</name>
</gene>
<dbReference type="PANTHER" id="PTHR37832">
    <property type="entry name" value="BLL2683 PROTEIN"/>
    <property type="match status" value="1"/>
</dbReference>
<dbReference type="InterPro" id="IPR013097">
    <property type="entry name" value="Dabb"/>
</dbReference>
<proteinExistence type="predicted"/>
<dbReference type="SUPFAM" id="SSF54909">
    <property type="entry name" value="Dimeric alpha+beta barrel"/>
    <property type="match status" value="1"/>
</dbReference>
<dbReference type="KEGG" id="huw:FPZ11_15975"/>
<evidence type="ECO:0000313" key="2">
    <source>
        <dbReference type="EMBL" id="QDZ16065.1"/>
    </source>
</evidence>
<dbReference type="AlphaFoldDB" id="A0A5B8M8Z3"/>
<sequence>MTLRHVVAWKVAGDTEEERESLKEEFRDRLVALPSQIDVIRRFEVGLNDAGGADNFDVVLVSEFDDEDALHAYITHPVHQEVVAFVRANTVGRAGVDYTL</sequence>
<dbReference type="EMBL" id="CP042305">
    <property type="protein sequence ID" value="QDZ16065.1"/>
    <property type="molecule type" value="Genomic_DNA"/>
</dbReference>
<feature type="domain" description="Stress-response A/B barrel" evidence="1">
    <location>
        <begin position="3"/>
        <end position="98"/>
    </location>
</feature>
<dbReference type="Proteomes" id="UP000320216">
    <property type="component" value="Chromosome"/>
</dbReference>
<dbReference type="InterPro" id="IPR011008">
    <property type="entry name" value="Dimeric_a/b-barrel"/>
</dbReference>
<dbReference type="PANTHER" id="PTHR37832:SF1">
    <property type="entry name" value="STRESS-RESPONSE A_B BARREL DOMAIN-CONTAINING PROTEIN"/>
    <property type="match status" value="1"/>
</dbReference>
<organism evidence="2 3">
    <name type="scientific">Humibacter ginsenosidimutans</name>
    <dbReference type="NCBI Taxonomy" id="2599293"/>
    <lineage>
        <taxon>Bacteria</taxon>
        <taxon>Bacillati</taxon>
        <taxon>Actinomycetota</taxon>
        <taxon>Actinomycetes</taxon>
        <taxon>Micrococcales</taxon>
        <taxon>Microbacteriaceae</taxon>
        <taxon>Humibacter</taxon>
    </lineage>
</organism>
<evidence type="ECO:0000313" key="3">
    <source>
        <dbReference type="Proteomes" id="UP000320216"/>
    </source>
</evidence>
<dbReference type="RefSeq" id="WP_146322069.1">
    <property type="nucleotide sequence ID" value="NZ_CP042305.1"/>
</dbReference>
<dbReference type="SMART" id="SM00886">
    <property type="entry name" value="Dabb"/>
    <property type="match status" value="1"/>
</dbReference>
<dbReference type="PROSITE" id="PS51502">
    <property type="entry name" value="S_R_A_B_BARREL"/>
    <property type="match status" value="1"/>
</dbReference>
<dbReference type="Pfam" id="PF07876">
    <property type="entry name" value="Dabb"/>
    <property type="match status" value="1"/>
</dbReference>
<reference evidence="2 3" key="1">
    <citation type="submission" date="2019-07" db="EMBL/GenBank/DDBJ databases">
        <title>Full genome sequence of Humibacter sp. WJ7-1.</title>
        <authorList>
            <person name="Im W.-T."/>
        </authorList>
    </citation>
    <scope>NUCLEOTIDE SEQUENCE [LARGE SCALE GENOMIC DNA]</scope>
    <source>
        <strain evidence="2 3">WJ7-1</strain>
    </source>
</reference>